<accession>A0ABX1WQT6</accession>
<evidence type="ECO:0000259" key="14">
    <source>
        <dbReference type="Pfam" id="PF07715"/>
    </source>
</evidence>
<keyword evidence="2 10" id="KW-0813">Transport</keyword>
<evidence type="ECO:0000256" key="1">
    <source>
        <dbReference type="ARBA" id="ARBA00004571"/>
    </source>
</evidence>
<dbReference type="PROSITE" id="PS52016">
    <property type="entry name" value="TONB_DEPENDENT_REC_3"/>
    <property type="match status" value="1"/>
</dbReference>
<dbReference type="InterPro" id="IPR010917">
    <property type="entry name" value="TonB_rcpt_CS"/>
</dbReference>
<dbReference type="EMBL" id="RZNH01000001">
    <property type="protein sequence ID" value="NOU58340.1"/>
    <property type="molecule type" value="Genomic_DNA"/>
</dbReference>
<keyword evidence="8 15" id="KW-0675">Receptor</keyword>
<evidence type="ECO:0000256" key="3">
    <source>
        <dbReference type="ARBA" id="ARBA00022452"/>
    </source>
</evidence>
<sequence>MQGKLKALFLFVAILGVHTTIKAQNSQIQFLQKNNKPLTYANVSWQVMNQPKWIGYAASDENGFINIPVNPDKNIIVNATCVGYKSVIDTIVPANTKIIIVEEDVLNLEQVTITGTRTPHTLKNAPVLTQMITEQDIEAVDTETLTDVLEVEMPGMEMARHGGTPVMNVMGLESQYSLVLIDGARMAKGLHKSVDYTRINTANIERIEIVRGASSALYGSSAMGGVINVVTKKPSKKLNVAVDLRFQQRNQKNHSQRDLDNADDDYARDFFKNIDKPNLNGNLSLGYKRENFFSNTFFNYKSSDAYKLTNTEGVKRYYQDIDKVVIEEVSGGTEIYGYSDFTINQEFGYKLDRWDFNLGGSYFRHNEFDFTNDAVHELYKSHSLKAKAKRTIHDNSFISFTHNYDDYLRFDYGEISDTKTKTHDNAYHTSKLTYTNKLGKHNLLAEVEHVYQALETDKFITDVMSSKSTNNSVLVLQDQFKLNDATSLVLGLRTGYHTTFDFHTSPSATIKQSLGPFNVRLSYARGFRSPDLKELYMNWSHLGMFQIIGNTDLKPETNDYYAFSLDFINGARNLNATLITSFNKVHDKIDGIWTNNETEYRYVNFDDAEIFTVEGLLKWKFHQNFKLKAGYIYQKSVKSTDAQDLSSMSPMALTGQLEYKITKGKYRLIANLSGKVTGKKDVISQDTDEESSYNGEYYKVKYPTYSVWNLTLSQYYGKNIKLKLGAKNLFDYKAPIATFNSHISPGRKFFVAIGYKF</sequence>
<dbReference type="InterPro" id="IPR036942">
    <property type="entry name" value="Beta-barrel_TonB_sf"/>
</dbReference>
<dbReference type="Gene3D" id="2.170.130.10">
    <property type="entry name" value="TonB-dependent receptor, plug domain"/>
    <property type="match status" value="1"/>
</dbReference>
<dbReference type="Pfam" id="PF07715">
    <property type="entry name" value="Plug"/>
    <property type="match status" value="1"/>
</dbReference>
<dbReference type="Gene3D" id="2.40.170.20">
    <property type="entry name" value="TonB-dependent receptor, beta-barrel domain"/>
    <property type="match status" value="1"/>
</dbReference>
<keyword evidence="9 10" id="KW-0998">Cell outer membrane</keyword>
<dbReference type="Pfam" id="PF00593">
    <property type="entry name" value="TonB_dep_Rec_b-barrel"/>
    <property type="match status" value="1"/>
</dbReference>
<evidence type="ECO:0000259" key="13">
    <source>
        <dbReference type="Pfam" id="PF00593"/>
    </source>
</evidence>
<feature type="domain" description="TonB-dependent receptor-like beta-barrel" evidence="13">
    <location>
        <begin position="325"/>
        <end position="729"/>
    </location>
</feature>
<evidence type="ECO:0000256" key="6">
    <source>
        <dbReference type="ARBA" id="ARBA00023077"/>
    </source>
</evidence>
<dbReference type="CDD" id="cd01347">
    <property type="entry name" value="ligand_gated_channel"/>
    <property type="match status" value="1"/>
</dbReference>
<gene>
    <name evidence="15" type="ORF">ELS83_00825</name>
</gene>
<evidence type="ECO:0000256" key="7">
    <source>
        <dbReference type="ARBA" id="ARBA00023136"/>
    </source>
</evidence>
<keyword evidence="16" id="KW-1185">Reference proteome</keyword>
<dbReference type="RefSeq" id="WP_171593599.1">
    <property type="nucleotide sequence ID" value="NZ_RZNH01000001.1"/>
</dbReference>
<evidence type="ECO:0000313" key="16">
    <source>
        <dbReference type="Proteomes" id="UP000732105"/>
    </source>
</evidence>
<evidence type="ECO:0000256" key="4">
    <source>
        <dbReference type="ARBA" id="ARBA00022692"/>
    </source>
</evidence>
<evidence type="ECO:0000256" key="10">
    <source>
        <dbReference type="PROSITE-ProRule" id="PRU01360"/>
    </source>
</evidence>
<feature type="signal peptide" evidence="12">
    <location>
        <begin position="1"/>
        <end position="23"/>
    </location>
</feature>
<dbReference type="SUPFAM" id="SSF56935">
    <property type="entry name" value="Porins"/>
    <property type="match status" value="1"/>
</dbReference>
<reference evidence="15 16" key="1">
    <citation type="submission" date="2018-12" db="EMBL/GenBank/DDBJ databases">
        <title>Marinifilum JC070 sp. nov., a marine bacterium isolated from Yongle Blue Hole in the South China Sea.</title>
        <authorList>
            <person name="Fu T."/>
        </authorList>
    </citation>
    <scope>NUCLEOTIDE SEQUENCE [LARGE SCALE GENOMIC DNA]</scope>
    <source>
        <strain evidence="15 16">JC070</strain>
    </source>
</reference>
<comment type="similarity">
    <text evidence="10 11">Belongs to the TonB-dependent receptor family.</text>
</comment>
<feature type="domain" description="TonB-dependent receptor plug" evidence="14">
    <location>
        <begin position="122"/>
        <end position="226"/>
    </location>
</feature>
<organism evidence="15 16">
    <name type="scientific">Marinifilum caeruleilacunae</name>
    <dbReference type="NCBI Taxonomy" id="2499076"/>
    <lineage>
        <taxon>Bacteria</taxon>
        <taxon>Pseudomonadati</taxon>
        <taxon>Bacteroidota</taxon>
        <taxon>Bacteroidia</taxon>
        <taxon>Marinilabiliales</taxon>
        <taxon>Marinifilaceae</taxon>
    </lineage>
</organism>
<keyword evidence="4 10" id="KW-0812">Transmembrane</keyword>
<keyword evidence="7 10" id="KW-0472">Membrane</keyword>
<evidence type="ECO:0000256" key="12">
    <source>
        <dbReference type="SAM" id="SignalP"/>
    </source>
</evidence>
<evidence type="ECO:0000256" key="9">
    <source>
        <dbReference type="ARBA" id="ARBA00023237"/>
    </source>
</evidence>
<dbReference type="InterPro" id="IPR039426">
    <property type="entry name" value="TonB-dep_rcpt-like"/>
</dbReference>
<evidence type="ECO:0000313" key="15">
    <source>
        <dbReference type="EMBL" id="NOU58340.1"/>
    </source>
</evidence>
<name>A0ABX1WQT6_9BACT</name>
<keyword evidence="3 10" id="KW-1134">Transmembrane beta strand</keyword>
<comment type="subcellular location">
    <subcellularLocation>
        <location evidence="1 10">Cell outer membrane</location>
        <topology evidence="1 10">Multi-pass membrane protein</topology>
    </subcellularLocation>
</comment>
<dbReference type="InterPro" id="IPR000531">
    <property type="entry name" value="Beta-barrel_TonB"/>
</dbReference>
<dbReference type="PANTHER" id="PTHR30069:SF29">
    <property type="entry name" value="HEMOGLOBIN AND HEMOGLOBIN-HAPTOGLOBIN-BINDING PROTEIN 1-RELATED"/>
    <property type="match status" value="1"/>
</dbReference>
<evidence type="ECO:0000256" key="8">
    <source>
        <dbReference type="ARBA" id="ARBA00023170"/>
    </source>
</evidence>
<dbReference type="PANTHER" id="PTHR30069">
    <property type="entry name" value="TONB-DEPENDENT OUTER MEMBRANE RECEPTOR"/>
    <property type="match status" value="1"/>
</dbReference>
<keyword evidence="5 12" id="KW-0732">Signal</keyword>
<keyword evidence="6 11" id="KW-0798">TonB box</keyword>
<dbReference type="Proteomes" id="UP000732105">
    <property type="component" value="Unassembled WGS sequence"/>
</dbReference>
<dbReference type="InterPro" id="IPR012910">
    <property type="entry name" value="Plug_dom"/>
</dbReference>
<dbReference type="PROSITE" id="PS01156">
    <property type="entry name" value="TONB_DEPENDENT_REC_2"/>
    <property type="match status" value="1"/>
</dbReference>
<proteinExistence type="inferred from homology"/>
<dbReference type="InterPro" id="IPR037066">
    <property type="entry name" value="Plug_dom_sf"/>
</dbReference>
<protein>
    <submittedName>
        <fullName evidence="15">TonB-dependent receptor</fullName>
    </submittedName>
</protein>
<evidence type="ECO:0000256" key="2">
    <source>
        <dbReference type="ARBA" id="ARBA00022448"/>
    </source>
</evidence>
<feature type="chain" id="PRO_5046757536" evidence="12">
    <location>
        <begin position="24"/>
        <end position="757"/>
    </location>
</feature>
<comment type="caution">
    <text evidence="15">The sequence shown here is derived from an EMBL/GenBank/DDBJ whole genome shotgun (WGS) entry which is preliminary data.</text>
</comment>
<evidence type="ECO:0000256" key="11">
    <source>
        <dbReference type="RuleBase" id="RU003357"/>
    </source>
</evidence>
<evidence type="ECO:0000256" key="5">
    <source>
        <dbReference type="ARBA" id="ARBA00022729"/>
    </source>
</evidence>